<accession>A0A7V5LIR9</accession>
<name>A0A7V5LIR9_CALAY</name>
<organism evidence="1">
    <name type="scientific">Caldithrix abyssi</name>
    <dbReference type="NCBI Taxonomy" id="187145"/>
    <lineage>
        <taxon>Bacteria</taxon>
        <taxon>Pseudomonadati</taxon>
        <taxon>Calditrichota</taxon>
        <taxon>Calditrichia</taxon>
        <taxon>Calditrichales</taxon>
        <taxon>Calditrichaceae</taxon>
        <taxon>Caldithrix</taxon>
    </lineage>
</organism>
<comment type="caution">
    <text evidence="1">The sequence shown here is derived from an EMBL/GenBank/DDBJ whole genome shotgun (WGS) entry which is preliminary data.</text>
</comment>
<sequence>MILIIDWLITYFANQLKKPILGWSLRKSYRRLGFYSKEKNLLVISRILDSKKVPPEVVKFLLYHEMLHMAIPVQKVNGRRQIHPPVFKQREKQFPNYQSIQKWLKKNLVKL</sequence>
<gene>
    <name evidence="1" type="ORF">ENL21_04420</name>
</gene>
<dbReference type="Proteomes" id="UP000886111">
    <property type="component" value="Unassembled WGS sequence"/>
</dbReference>
<dbReference type="AlphaFoldDB" id="A0A7V5LIR9"/>
<reference evidence="1" key="1">
    <citation type="journal article" date="2020" name="mSystems">
        <title>Genome- and Community-Level Interaction Insights into Carbon Utilization and Element Cycling Functions of Hydrothermarchaeota in Hydrothermal Sediment.</title>
        <authorList>
            <person name="Zhou Z."/>
            <person name="Liu Y."/>
            <person name="Xu W."/>
            <person name="Pan J."/>
            <person name="Luo Z.H."/>
            <person name="Li M."/>
        </authorList>
    </citation>
    <scope>NUCLEOTIDE SEQUENCE [LARGE SCALE GENOMIC DNA]</scope>
    <source>
        <strain evidence="1">HyVt-76</strain>
    </source>
</reference>
<dbReference type="EMBL" id="DRTD01000328">
    <property type="protein sequence ID" value="HHE55002.1"/>
    <property type="molecule type" value="Genomic_DNA"/>
</dbReference>
<proteinExistence type="predicted"/>
<protein>
    <submittedName>
        <fullName evidence="1">M48 family peptidase</fullName>
    </submittedName>
</protein>
<evidence type="ECO:0000313" key="1">
    <source>
        <dbReference type="EMBL" id="HHE55002.1"/>
    </source>
</evidence>